<reference evidence="2" key="1">
    <citation type="submission" date="2016-10" db="EMBL/GenBank/DDBJ databases">
        <authorList>
            <person name="Varghese N."/>
            <person name="Submissions S."/>
        </authorList>
    </citation>
    <scope>NUCLEOTIDE SEQUENCE [LARGE SCALE GENOMIC DNA]</scope>
    <source>
        <strain evidence="2">CGMCC 1.10119</strain>
    </source>
</reference>
<dbReference type="OrthoDB" id="214734at2157"/>
<accession>A0A1G9XS58</accession>
<protein>
    <recommendedName>
        <fullName evidence="3">PIN domain-containing protein</fullName>
    </recommendedName>
</protein>
<dbReference type="InterPro" id="IPR055808">
    <property type="entry name" value="DUF7384"/>
</dbReference>
<name>A0A1G9XS58_9EURY</name>
<evidence type="ECO:0008006" key="3">
    <source>
        <dbReference type="Google" id="ProtNLM"/>
    </source>
</evidence>
<proteinExistence type="predicted"/>
<evidence type="ECO:0000313" key="1">
    <source>
        <dbReference type="EMBL" id="SDM99608.1"/>
    </source>
</evidence>
<sequence>MPTSEPSPARIVADADVLVADLFVDGDARRAMDVVRQHSWLTLVASDELLDDAEAVVESLGDAALAADWRERIEELREPVDQPAGDHPGLASAYQGGAMHLLSFDERLGSVQAGATLQGRIPLSVRHPKAFAALFDAASLYREVVGDEYPGPDRDPRA</sequence>
<keyword evidence="2" id="KW-1185">Reference proteome</keyword>
<dbReference type="RefSeq" id="WP_089698841.1">
    <property type="nucleotide sequence ID" value="NZ_FNHL01000004.1"/>
</dbReference>
<dbReference type="AlphaFoldDB" id="A0A1G9XS58"/>
<gene>
    <name evidence="1" type="ORF">SAMN04487949_3107</name>
</gene>
<dbReference type="EMBL" id="FNHL01000004">
    <property type="protein sequence ID" value="SDM99608.1"/>
    <property type="molecule type" value="Genomic_DNA"/>
</dbReference>
<dbReference type="Pfam" id="PF24109">
    <property type="entry name" value="DUF7384"/>
    <property type="match status" value="1"/>
</dbReference>
<dbReference type="Proteomes" id="UP000199451">
    <property type="component" value="Unassembled WGS sequence"/>
</dbReference>
<evidence type="ECO:0000313" key="2">
    <source>
        <dbReference type="Proteomes" id="UP000199451"/>
    </source>
</evidence>
<organism evidence="1 2">
    <name type="scientific">Halogranum gelatinilyticum</name>
    <dbReference type="NCBI Taxonomy" id="660521"/>
    <lineage>
        <taxon>Archaea</taxon>
        <taxon>Methanobacteriati</taxon>
        <taxon>Methanobacteriota</taxon>
        <taxon>Stenosarchaea group</taxon>
        <taxon>Halobacteria</taxon>
        <taxon>Halobacteriales</taxon>
        <taxon>Haloferacaceae</taxon>
    </lineage>
</organism>